<name>A0A392SMK9_9FABA</name>
<accession>A0A392SMK9</accession>
<keyword evidence="2" id="KW-1185">Reference proteome</keyword>
<proteinExistence type="predicted"/>
<keyword evidence="1" id="KW-0540">Nuclease</keyword>
<dbReference type="Proteomes" id="UP000265520">
    <property type="component" value="Unassembled WGS sequence"/>
</dbReference>
<dbReference type="AlphaFoldDB" id="A0A392SMK9"/>
<dbReference type="GO" id="GO:0004527">
    <property type="term" value="F:exonuclease activity"/>
    <property type="evidence" value="ECO:0007669"/>
    <property type="project" value="UniProtKB-KW"/>
</dbReference>
<keyword evidence="1" id="KW-0269">Exonuclease</keyword>
<evidence type="ECO:0000313" key="1">
    <source>
        <dbReference type="EMBL" id="MCI49160.1"/>
    </source>
</evidence>
<keyword evidence="1" id="KW-0255">Endonuclease</keyword>
<protein>
    <submittedName>
        <fullName evidence="1">Endonuclease/exonuclease/phosphatase family protein</fullName>
    </submittedName>
</protein>
<dbReference type="GO" id="GO:0004519">
    <property type="term" value="F:endonuclease activity"/>
    <property type="evidence" value="ECO:0007669"/>
    <property type="project" value="UniProtKB-KW"/>
</dbReference>
<organism evidence="1 2">
    <name type="scientific">Trifolium medium</name>
    <dbReference type="NCBI Taxonomy" id="97028"/>
    <lineage>
        <taxon>Eukaryota</taxon>
        <taxon>Viridiplantae</taxon>
        <taxon>Streptophyta</taxon>
        <taxon>Embryophyta</taxon>
        <taxon>Tracheophyta</taxon>
        <taxon>Spermatophyta</taxon>
        <taxon>Magnoliopsida</taxon>
        <taxon>eudicotyledons</taxon>
        <taxon>Gunneridae</taxon>
        <taxon>Pentapetalae</taxon>
        <taxon>rosids</taxon>
        <taxon>fabids</taxon>
        <taxon>Fabales</taxon>
        <taxon>Fabaceae</taxon>
        <taxon>Papilionoideae</taxon>
        <taxon>50 kb inversion clade</taxon>
        <taxon>NPAAA clade</taxon>
        <taxon>Hologalegina</taxon>
        <taxon>IRL clade</taxon>
        <taxon>Trifolieae</taxon>
        <taxon>Trifolium</taxon>
    </lineage>
</organism>
<dbReference type="EMBL" id="LXQA010396965">
    <property type="protein sequence ID" value="MCI49160.1"/>
    <property type="molecule type" value="Genomic_DNA"/>
</dbReference>
<reference evidence="1 2" key="1">
    <citation type="journal article" date="2018" name="Front. Plant Sci.">
        <title>Red Clover (Trifolium pratense) and Zigzag Clover (T. medium) - A Picture of Genomic Similarities and Differences.</title>
        <authorList>
            <person name="Dluhosova J."/>
            <person name="Istvanek J."/>
            <person name="Nedelnik J."/>
            <person name="Repkova J."/>
        </authorList>
    </citation>
    <scope>NUCLEOTIDE SEQUENCE [LARGE SCALE GENOMIC DNA]</scope>
    <source>
        <strain evidence="2">cv. 10/8</strain>
        <tissue evidence="1">Leaf</tissue>
    </source>
</reference>
<comment type="caution">
    <text evidence="1">The sequence shown here is derived from an EMBL/GenBank/DDBJ whole genome shotgun (WGS) entry which is preliminary data.</text>
</comment>
<sequence length="58" mass="6404">MALKEWYGSHARNIPGRIDNVKVRLSVLDGRGEDGVLSDDEVAELRGITSDIHSLSRV</sequence>
<feature type="non-terminal residue" evidence="1">
    <location>
        <position position="58"/>
    </location>
</feature>
<keyword evidence="1" id="KW-0378">Hydrolase</keyword>
<evidence type="ECO:0000313" key="2">
    <source>
        <dbReference type="Proteomes" id="UP000265520"/>
    </source>
</evidence>